<keyword evidence="2" id="KW-1185">Reference proteome</keyword>
<dbReference type="EMBL" id="JACHJU010000002">
    <property type="protein sequence ID" value="MBB4940779.1"/>
    <property type="molecule type" value="Genomic_DNA"/>
</dbReference>
<evidence type="ECO:0000313" key="1">
    <source>
        <dbReference type="EMBL" id="MBB4940779.1"/>
    </source>
</evidence>
<comment type="caution">
    <text evidence="1">The sequence shown here is derived from an EMBL/GenBank/DDBJ whole genome shotgun (WGS) entry which is preliminary data.</text>
</comment>
<protein>
    <submittedName>
        <fullName evidence="1">Uncharacterized protein</fullName>
    </submittedName>
</protein>
<reference evidence="1 2" key="1">
    <citation type="submission" date="2020-08" db="EMBL/GenBank/DDBJ databases">
        <title>Sequencing the genomes of 1000 actinobacteria strains.</title>
        <authorList>
            <person name="Klenk H.-P."/>
        </authorList>
    </citation>
    <scope>NUCLEOTIDE SEQUENCE [LARGE SCALE GENOMIC DNA]</scope>
    <source>
        <strain evidence="1 2">DSM 43023</strain>
    </source>
</reference>
<organism evidence="1 2">
    <name type="scientific">Streptosporangium album</name>
    <dbReference type="NCBI Taxonomy" id="47479"/>
    <lineage>
        <taxon>Bacteria</taxon>
        <taxon>Bacillati</taxon>
        <taxon>Actinomycetota</taxon>
        <taxon>Actinomycetes</taxon>
        <taxon>Streptosporangiales</taxon>
        <taxon>Streptosporangiaceae</taxon>
        <taxon>Streptosporangium</taxon>
    </lineage>
</organism>
<dbReference type="RefSeq" id="WP_281391047.1">
    <property type="nucleotide sequence ID" value="NZ_BAABEK010000005.1"/>
</dbReference>
<sequence length="43" mass="5036">MTTDLPDEPPEWLHARIMTALAPHLEQLRQEAADKDYEESEEQ</sequence>
<evidence type="ECO:0000313" key="2">
    <source>
        <dbReference type="Proteomes" id="UP000534286"/>
    </source>
</evidence>
<dbReference type="Proteomes" id="UP000534286">
    <property type="component" value="Unassembled WGS sequence"/>
</dbReference>
<dbReference type="AlphaFoldDB" id="A0A7W7RYT9"/>
<proteinExistence type="predicted"/>
<gene>
    <name evidence="1" type="ORF">FHR32_005156</name>
</gene>
<accession>A0A7W7RYT9</accession>
<name>A0A7W7RYT9_9ACTN</name>